<evidence type="ECO:0000313" key="3">
    <source>
        <dbReference type="EMBL" id="KAG2499793.1"/>
    </source>
</evidence>
<dbReference type="EMBL" id="JAEHOE010000005">
    <property type="protein sequence ID" value="KAG2499793.1"/>
    <property type="molecule type" value="Genomic_DNA"/>
</dbReference>
<feature type="transmembrane region" description="Helical" evidence="2">
    <location>
        <begin position="186"/>
        <end position="206"/>
    </location>
</feature>
<gene>
    <name evidence="3" type="ORF">HYH03_002089</name>
</gene>
<organism evidence="3 4">
    <name type="scientific">Edaphochlamys debaryana</name>
    <dbReference type="NCBI Taxonomy" id="47281"/>
    <lineage>
        <taxon>Eukaryota</taxon>
        <taxon>Viridiplantae</taxon>
        <taxon>Chlorophyta</taxon>
        <taxon>core chlorophytes</taxon>
        <taxon>Chlorophyceae</taxon>
        <taxon>CS clade</taxon>
        <taxon>Chlamydomonadales</taxon>
        <taxon>Chlamydomonadales incertae sedis</taxon>
        <taxon>Edaphochlamys</taxon>
    </lineage>
</organism>
<accession>A0A835YEK5</accession>
<comment type="caution">
    <text evidence="3">The sequence shown here is derived from an EMBL/GenBank/DDBJ whole genome shotgun (WGS) entry which is preliminary data.</text>
</comment>
<evidence type="ECO:0000256" key="2">
    <source>
        <dbReference type="SAM" id="Phobius"/>
    </source>
</evidence>
<protein>
    <submittedName>
        <fullName evidence="3">Uncharacterized protein</fullName>
    </submittedName>
</protein>
<reference evidence="3" key="1">
    <citation type="journal article" date="2020" name="bioRxiv">
        <title>Comparative genomics of Chlamydomonas.</title>
        <authorList>
            <person name="Craig R.J."/>
            <person name="Hasan A.R."/>
            <person name="Ness R.W."/>
            <person name="Keightley P.D."/>
        </authorList>
    </citation>
    <scope>NUCLEOTIDE SEQUENCE</scope>
    <source>
        <strain evidence="3">CCAP 11/70</strain>
    </source>
</reference>
<evidence type="ECO:0000313" key="4">
    <source>
        <dbReference type="Proteomes" id="UP000612055"/>
    </source>
</evidence>
<feature type="transmembrane region" description="Helical" evidence="2">
    <location>
        <begin position="212"/>
        <end position="234"/>
    </location>
</feature>
<evidence type="ECO:0000256" key="1">
    <source>
        <dbReference type="SAM" id="MobiDB-lite"/>
    </source>
</evidence>
<proteinExistence type="predicted"/>
<sequence length="248" mass="25492">MALASLSAAGPRLAARRPALPLPRATTTQRRSPPQRQRIVASGGHTPPAAGGGGCVGAKPRARDTPERPTAAPEPPASPAAEADEDDAISRRCLSLAFHLMAGGSVACAAIMVAGLCGDVSGWRVARAVGVSLVWVWMAARQVEKELRSDPVREVGRPPGAGDIGGLIGGLALCSSALLTAVTQSALATLCPPLICAAYAGVAYAWPRHRKLLAVTALYALPCLVCLGTGFSVAAKMRLAQQQQTPRL</sequence>
<feature type="region of interest" description="Disordered" evidence="1">
    <location>
        <begin position="1"/>
        <end position="85"/>
    </location>
</feature>
<feature type="transmembrane region" description="Helical" evidence="2">
    <location>
        <begin position="96"/>
        <end position="117"/>
    </location>
</feature>
<dbReference type="AlphaFoldDB" id="A0A835YEK5"/>
<keyword evidence="4" id="KW-1185">Reference proteome</keyword>
<keyword evidence="2" id="KW-0812">Transmembrane</keyword>
<keyword evidence="2" id="KW-0472">Membrane</keyword>
<name>A0A835YEK5_9CHLO</name>
<dbReference type="Proteomes" id="UP000612055">
    <property type="component" value="Unassembled WGS sequence"/>
</dbReference>
<keyword evidence="2" id="KW-1133">Transmembrane helix</keyword>
<feature type="compositionally biased region" description="Low complexity" evidence="1">
    <location>
        <begin position="1"/>
        <end position="49"/>
    </location>
</feature>